<dbReference type="GO" id="GO:0046872">
    <property type="term" value="F:metal ion binding"/>
    <property type="evidence" value="ECO:0007669"/>
    <property type="project" value="UniProtKB-KW"/>
</dbReference>
<dbReference type="PROSITE" id="PS50005">
    <property type="entry name" value="TPR"/>
    <property type="match status" value="1"/>
</dbReference>
<keyword evidence="4" id="KW-0479">Metal-binding</keyword>
<dbReference type="FunFam" id="1.20.58.1370:FF:000001">
    <property type="entry name" value="lysine-specific demethylase 6A isoform X2"/>
    <property type="match status" value="1"/>
</dbReference>
<dbReference type="InterPro" id="IPR048562">
    <property type="entry name" value="KDM6A_B-like_C-hel"/>
</dbReference>
<feature type="region of interest" description="Disordered" evidence="15">
    <location>
        <begin position="525"/>
        <end position="604"/>
    </location>
</feature>
<dbReference type="InterPro" id="IPR011990">
    <property type="entry name" value="TPR-like_helical_dom_sf"/>
</dbReference>
<keyword evidence="10" id="KW-0539">Nucleus</keyword>
<evidence type="ECO:0000256" key="7">
    <source>
        <dbReference type="ARBA" id="ARBA00022964"/>
    </source>
</evidence>
<evidence type="ECO:0000256" key="3">
    <source>
        <dbReference type="ARBA" id="ARBA00022553"/>
    </source>
</evidence>
<evidence type="ECO:0000256" key="2">
    <source>
        <dbReference type="ARBA" id="ARBA00004123"/>
    </source>
</evidence>
<dbReference type="GO" id="GO:0010468">
    <property type="term" value="P:regulation of gene expression"/>
    <property type="evidence" value="ECO:0007669"/>
    <property type="project" value="TreeGrafter"/>
</dbReference>
<dbReference type="Pfam" id="PF02373">
    <property type="entry name" value="JmjC"/>
    <property type="match status" value="1"/>
</dbReference>
<dbReference type="Gene3D" id="2.60.120.650">
    <property type="entry name" value="Cupin"/>
    <property type="match status" value="1"/>
</dbReference>
<feature type="compositionally biased region" description="Low complexity" evidence="15">
    <location>
        <begin position="525"/>
        <end position="534"/>
    </location>
</feature>
<dbReference type="GO" id="GO:0031490">
    <property type="term" value="F:chromatin DNA binding"/>
    <property type="evidence" value="ECO:0007669"/>
    <property type="project" value="TreeGrafter"/>
</dbReference>
<feature type="domain" description="JmjC" evidence="16">
    <location>
        <begin position="913"/>
        <end position="1076"/>
    </location>
</feature>
<dbReference type="EMBL" id="JAODUP010000169">
    <property type="protein sequence ID" value="KAK2158483.1"/>
    <property type="molecule type" value="Genomic_DNA"/>
</dbReference>
<dbReference type="InterPro" id="IPR019734">
    <property type="entry name" value="TPR_rpt"/>
</dbReference>
<feature type="compositionally biased region" description="Polar residues" evidence="15">
    <location>
        <begin position="427"/>
        <end position="455"/>
    </location>
</feature>
<evidence type="ECO:0000256" key="1">
    <source>
        <dbReference type="ARBA" id="ARBA00001954"/>
    </source>
</evidence>
<dbReference type="SMART" id="SM00558">
    <property type="entry name" value="JmjC"/>
    <property type="match status" value="1"/>
</dbReference>
<evidence type="ECO:0000313" key="18">
    <source>
        <dbReference type="Proteomes" id="UP001208570"/>
    </source>
</evidence>
<dbReference type="GO" id="GO:0000978">
    <property type="term" value="F:RNA polymerase II cis-regulatory region sequence-specific DNA binding"/>
    <property type="evidence" value="ECO:0007669"/>
    <property type="project" value="TreeGrafter"/>
</dbReference>
<protein>
    <recommendedName>
        <fullName evidence="12">[histone H3]-trimethyl-L-lysine(27) demethylase</fullName>
        <ecNumber evidence="12">1.14.11.68</ecNumber>
    </recommendedName>
</protein>
<keyword evidence="18" id="KW-1185">Reference proteome</keyword>
<dbReference type="Gene3D" id="1.25.40.10">
    <property type="entry name" value="Tetratricopeptide repeat domain"/>
    <property type="match status" value="2"/>
</dbReference>
<evidence type="ECO:0000256" key="5">
    <source>
        <dbReference type="ARBA" id="ARBA00022833"/>
    </source>
</evidence>
<evidence type="ECO:0000256" key="9">
    <source>
        <dbReference type="ARBA" id="ARBA00023004"/>
    </source>
</evidence>
<dbReference type="PANTHER" id="PTHR14017">
    <property type="entry name" value="LYSINE-SPECIFIC DEMETHYLASE"/>
    <property type="match status" value="1"/>
</dbReference>
<keyword evidence="3" id="KW-0597">Phosphoprotein</keyword>
<dbReference type="SMART" id="SM00028">
    <property type="entry name" value="TPR"/>
    <property type="match status" value="5"/>
</dbReference>
<dbReference type="AlphaFoldDB" id="A0AAD9N7P4"/>
<dbReference type="InterPro" id="IPR003347">
    <property type="entry name" value="JmjC_dom"/>
</dbReference>
<dbReference type="FunFam" id="2.10.110.20:FF:000001">
    <property type="entry name" value="lysine-specific demethylase 6A isoform X2"/>
    <property type="match status" value="1"/>
</dbReference>
<dbReference type="FunFam" id="2.60.120.650:FF:000002">
    <property type="entry name" value="lysine-specific demethylase 6A isoform X2"/>
    <property type="match status" value="1"/>
</dbReference>
<dbReference type="PANTHER" id="PTHR14017:SF1">
    <property type="entry name" value="LD02225P"/>
    <property type="match status" value="1"/>
</dbReference>
<sequence length="1227" mass="138073">MCPSFGIKNGTSLTLPCSHTSRQTEVGSFYTLRRLQRVNRHAMPDDTEIEQILITFLFINVAYSEFGEVDCAVVWEKYPACILPRECRGSVGAGYLDQMTFNRAIKAFQHLLYRDPSFGCANEVHIRLALMFKVLTDYETSLKHFRLALHDSSPSTLSKYELQFHIAHVYELQGKYKSAKEGYEQILESADLPNIIKANTLRQLGWMYHTVDVLGDVSSRESYAIQLLQKSVEVDQTSGQTWYFLGRCFSSIGKVHDAFMSYRQSIDKSEASADTWCSIGVLYQQQSQPMDALQAYICAVQLDKSHTAAWTDLGILYESCSQPKDALTCYLNAAKNTKACLNNNLTGRIKVLQQQLSALPPQYFHSKQKTLPSIEEAWSLPIPAELTSRQGASNQAQTNLMGAQQQQQRYMLYPHQQQGAGMEGGQLASSHNQQYSTAMSGNQGSMHSQDGSTEPQSKRLKTAGEKENENVPQPPPFYLSRQQLQMLNYLQQNQSQLTQQQQHIMQDLQQRYLLQQQHQQVIKMQQQQQQQMNQSAPAGHSTSSQLGGQTAGEGLSYSSSAAPLPPQYPGTPSSQSNIPDGPPSSQATSSGSAPGGILPPDLLDTILPKEFSHPLSDQELASLLSRQDIATSLAEDLLKQFAQTNAQLQQQQQQQQQQQHTIQDGSGHEKDKKIKLIPKRERKACGIKTELTVDTVLGVKQKKQSEQAPSNYSINMTSAQILAAVQEKNGLSGSSMFCECPPPSPPDPPYPPLLKDKLNPPTPSVYLESRKDAFSLQLQQYCLSQPVCVIRGLAGALKLDLGLFSTKSLVEANPDHMIEVRTQVQQSPDENHDQFGNTVWKCGSSRSHTTIAKYAQYQASSFQESLKEEAEKSKGIWKDKDSDSDSNSSTPKGKRKVKMIKFGTNVDLSDEKKWKPQLHELTKLPAFARVVSASNMLSHVGHTILGMNTVQLYMKVPGSRTPGHQENHSFCSVNINIGPGDCEWFASPEAYWGVFHQLCEKNMISYLKGAWWPILDDLYEHNIPVYRFIQKPGDLVWVGAGAVHWVQAIGWCNNIAWNVGPLTWKQYQLACERYEFNKVAMYKSIVPMIHLSFNLARNIKVTDPKLYEQIRYCVTRQLKRCQLIHEFVCELGKDIRWHGHTEDEASHYCNNCEVEVFNLLFITEQEKKFVVYCLDCALKINNKLESFIVLEQFRMDDLVAVTENFQLGTVIRLSAMTATNTKKMGQE</sequence>
<comment type="caution">
    <text evidence="17">The sequence shown here is derived from an EMBL/GenBank/DDBJ whole genome shotgun (WGS) entry which is preliminary data.</text>
</comment>
<feature type="region of interest" description="Disordered" evidence="15">
    <location>
        <begin position="873"/>
        <end position="896"/>
    </location>
</feature>
<dbReference type="Pfam" id="PF13181">
    <property type="entry name" value="TPR_8"/>
    <property type="match status" value="1"/>
</dbReference>
<dbReference type="Proteomes" id="UP001208570">
    <property type="component" value="Unassembled WGS sequence"/>
</dbReference>
<keyword evidence="6" id="KW-0156">Chromatin regulator</keyword>
<dbReference type="InterPro" id="IPR048560">
    <property type="entry name" value="KDM6A_B-like_GATAL"/>
</dbReference>
<dbReference type="Gene3D" id="1.20.58.1370">
    <property type="match status" value="1"/>
</dbReference>
<name>A0AAD9N7P4_9ANNE</name>
<feature type="region of interest" description="Disordered" evidence="15">
    <location>
        <begin position="417"/>
        <end position="477"/>
    </location>
</feature>
<dbReference type="SUPFAM" id="SSF81901">
    <property type="entry name" value="HCP-like"/>
    <property type="match status" value="1"/>
</dbReference>
<feature type="region of interest" description="Disordered" evidence="15">
    <location>
        <begin position="649"/>
        <end position="675"/>
    </location>
</feature>
<evidence type="ECO:0000256" key="14">
    <source>
        <dbReference type="PROSITE-ProRule" id="PRU00339"/>
    </source>
</evidence>
<keyword evidence="5" id="KW-0862">Zinc</keyword>
<dbReference type="SUPFAM" id="SSF51197">
    <property type="entry name" value="Clavaminate synthase-like"/>
    <property type="match status" value="1"/>
</dbReference>
<evidence type="ECO:0000256" key="12">
    <source>
        <dbReference type="ARBA" id="ARBA00034525"/>
    </source>
</evidence>
<keyword evidence="14" id="KW-0802">TPR repeat</keyword>
<feature type="compositionally biased region" description="Basic and acidic residues" evidence="15">
    <location>
        <begin position="873"/>
        <end position="883"/>
    </location>
</feature>
<comment type="catalytic activity">
    <reaction evidence="13">
        <text>N(6),N(6),N(6)-trimethyl-L-lysyl(27)-[histone H3] + 2 2-oxoglutarate + 2 O2 = N(6)-methyl-L-lysyl(27)-[histone H3] + 2 formaldehyde + 2 succinate + 2 CO2</text>
        <dbReference type="Rhea" id="RHEA:60224"/>
        <dbReference type="Rhea" id="RHEA-COMP:15535"/>
        <dbReference type="Rhea" id="RHEA-COMP:15544"/>
        <dbReference type="ChEBI" id="CHEBI:15379"/>
        <dbReference type="ChEBI" id="CHEBI:16526"/>
        <dbReference type="ChEBI" id="CHEBI:16810"/>
        <dbReference type="ChEBI" id="CHEBI:16842"/>
        <dbReference type="ChEBI" id="CHEBI:30031"/>
        <dbReference type="ChEBI" id="CHEBI:61929"/>
        <dbReference type="ChEBI" id="CHEBI:61961"/>
        <dbReference type="EC" id="1.14.11.68"/>
    </reaction>
</comment>
<organism evidence="17 18">
    <name type="scientific">Paralvinella palmiformis</name>
    <dbReference type="NCBI Taxonomy" id="53620"/>
    <lineage>
        <taxon>Eukaryota</taxon>
        <taxon>Metazoa</taxon>
        <taxon>Spiralia</taxon>
        <taxon>Lophotrochozoa</taxon>
        <taxon>Annelida</taxon>
        <taxon>Polychaeta</taxon>
        <taxon>Sedentaria</taxon>
        <taxon>Canalipalpata</taxon>
        <taxon>Terebellida</taxon>
        <taxon>Terebelliformia</taxon>
        <taxon>Alvinellidae</taxon>
        <taxon>Paralvinella</taxon>
    </lineage>
</organism>
<feature type="repeat" description="TPR" evidence="14">
    <location>
        <begin position="273"/>
        <end position="306"/>
    </location>
</feature>
<dbReference type="GO" id="GO:0044666">
    <property type="term" value="C:MLL3/4 complex"/>
    <property type="evidence" value="ECO:0007669"/>
    <property type="project" value="TreeGrafter"/>
</dbReference>
<evidence type="ECO:0000256" key="13">
    <source>
        <dbReference type="ARBA" id="ARBA00048695"/>
    </source>
</evidence>
<proteinExistence type="inferred from homology"/>
<dbReference type="EC" id="1.14.11.68" evidence="12"/>
<evidence type="ECO:0000256" key="4">
    <source>
        <dbReference type="ARBA" id="ARBA00022723"/>
    </source>
</evidence>
<keyword evidence="9" id="KW-0408">Iron</keyword>
<evidence type="ECO:0000256" key="10">
    <source>
        <dbReference type="ARBA" id="ARBA00023242"/>
    </source>
</evidence>
<evidence type="ECO:0000313" key="17">
    <source>
        <dbReference type="EMBL" id="KAK2158483.1"/>
    </source>
</evidence>
<evidence type="ECO:0000256" key="8">
    <source>
        <dbReference type="ARBA" id="ARBA00023002"/>
    </source>
</evidence>
<evidence type="ECO:0000259" key="16">
    <source>
        <dbReference type="PROSITE" id="PS51184"/>
    </source>
</evidence>
<feature type="compositionally biased region" description="Low complexity" evidence="15">
    <location>
        <begin position="649"/>
        <end position="659"/>
    </location>
</feature>
<evidence type="ECO:0000256" key="15">
    <source>
        <dbReference type="SAM" id="MobiDB-lite"/>
    </source>
</evidence>
<dbReference type="InterPro" id="IPR046941">
    <property type="entry name" value="KDM6_GATAL_sf"/>
</dbReference>
<keyword evidence="7" id="KW-0223">Dioxygenase</keyword>
<evidence type="ECO:0000256" key="11">
    <source>
        <dbReference type="ARBA" id="ARBA00034483"/>
    </source>
</evidence>
<feature type="compositionally biased region" description="Polar residues" evidence="15">
    <location>
        <begin position="570"/>
        <end position="592"/>
    </location>
</feature>
<comment type="subcellular location">
    <subcellularLocation>
        <location evidence="2">Nucleus</location>
    </subcellularLocation>
</comment>
<dbReference type="Gene3D" id="2.10.110.20">
    <property type="match status" value="1"/>
</dbReference>
<comment type="cofactor">
    <cofactor evidence="1">
        <name>Fe(2+)</name>
        <dbReference type="ChEBI" id="CHEBI:29033"/>
    </cofactor>
</comment>
<dbReference type="GO" id="GO:0071558">
    <property type="term" value="F:histone H3K27me2/H3K27me3 demethylase activity"/>
    <property type="evidence" value="ECO:0007669"/>
    <property type="project" value="UniProtKB-EC"/>
</dbReference>
<evidence type="ECO:0000256" key="6">
    <source>
        <dbReference type="ARBA" id="ARBA00022853"/>
    </source>
</evidence>
<gene>
    <name evidence="17" type="ORF">LSH36_169g04008</name>
</gene>
<reference evidence="17" key="1">
    <citation type="journal article" date="2023" name="Mol. Biol. Evol.">
        <title>Third-Generation Sequencing Reveals the Adaptive Role of the Epigenome in Three Deep-Sea Polychaetes.</title>
        <authorList>
            <person name="Perez M."/>
            <person name="Aroh O."/>
            <person name="Sun Y."/>
            <person name="Lan Y."/>
            <person name="Juniper S.K."/>
            <person name="Young C.R."/>
            <person name="Angers B."/>
            <person name="Qian P.Y."/>
        </authorList>
    </citation>
    <scope>NUCLEOTIDE SEQUENCE</scope>
    <source>
        <strain evidence="17">P08H-3</strain>
    </source>
</reference>
<keyword evidence="8" id="KW-0560">Oxidoreductase</keyword>
<accession>A0AAD9N7P4</accession>
<dbReference type="Pfam" id="PF21326">
    <property type="entry name" value="KDM6_GATAL"/>
    <property type="match status" value="1"/>
</dbReference>
<dbReference type="Pfam" id="PF21322">
    <property type="entry name" value="KDM6_C-hel"/>
    <property type="match status" value="1"/>
</dbReference>
<dbReference type="InterPro" id="IPR051630">
    <property type="entry name" value="Corepressor-Demethylase"/>
</dbReference>
<comment type="similarity">
    <text evidence="11">Belongs to the UTX family.</text>
</comment>
<dbReference type="PROSITE" id="PS51184">
    <property type="entry name" value="JMJC"/>
    <property type="match status" value="1"/>
</dbReference>